<feature type="signal peptide" evidence="1">
    <location>
        <begin position="1"/>
        <end position="19"/>
    </location>
</feature>
<feature type="domain" description="Tyrosine-protein kinase ephrin type A/B receptor-like" evidence="2">
    <location>
        <begin position="168"/>
        <end position="201"/>
    </location>
</feature>
<dbReference type="InterPro" id="IPR009030">
    <property type="entry name" value="Growth_fac_rcpt_cys_sf"/>
</dbReference>
<dbReference type="AlphaFoldDB" id="A0AAD6XGH3"/>
<keyword evidence="4" id="KW-1185">Reference proteome</keyword>
<evidence type="ECO:0000313" key="3">
    <source>
        <dbReference type="EMBL" id="KAJ7047211.1"/>
    </source>
</evidence>
<comment type="caution">
    <text evidence="3">The sequence shown here is derived from an EMBL/GenBank/DDBJ whole genome shotgun (WGS) entry which is preliminary data.</text>
</comment>
<dbReference type="SMART" id="SM01411">
    <property type="entry name" value="Ephrin_rec_like"/>
    <property type="match status" value="4"/>
</dbReference>
<dbReference type="PANTHER" id="PTHR46967">
    <property type="entry name" value="INSULIN-LIKE GROWTH FACTOR BINDING PROTEIN,N-TERMINAL"/>
    <property type="match status" value="1"/>
</dbReference>
<dbReference type="SUPFAM" id="SSF57184">
    <property type="entry name" value="Growth factor receptor domain"/>
    <property type="match status" value="1"/>
</dbReference>
<dbReference type="PANTHER" id="PTHR46967:SF2">
    <property type="entry name" value="SUSHI, VON WILLEBRAND FACTOR TYPE A, EGF AND PENTRAXIN DOMAIN-CONTAINING PROTEIN 1-LIKE"/>
    <property type="match status" value="1"/>
</dbReference>
<feature type="chain" id="PRO_5042280031" description="Tyrosine-protein kinase ephrin type A/B receptor-like domain-containing protein" evidence="1">
    <location>
        <begin position="20"/>
        <end position="316"/>
    </location>
</feature>
<protein>
    <recommendedName>
        <fullName evidence="2">Tyrosine-protein kinase ephrin type A/B receptor-like domain-containing protein</fullName>
    </recommendedName>
</protein>
<dbReference type="EMBL" id="JARJCM010000002">
    <property type="protein sequence ID" value="KAJ7047211.1"/>
    <property type="molecule type" value="Genomic_DNA"/>
</dbReference>
<dbReference type="Gene3D" id="2.10.50.10">
    <property type="entry name" value="Tumor Necrosis Factor Receptor, subunit A, domain 2"/>
    <property type="match status" value="2"/>
</dbReference>
<name>A0AAD6XGH3_9AGAR</name>
<evidence type="ECO:0000256" key="1">
    <source>
        <dbReference type="SAM" id="SignalP"/>
    </source>
</evidence>
<sequence length="316" mass="31773">MVFVAPFVSAALMLVCVNALPQTEGRALTKRIAVTTCNPGSYYSTAMVCVVCPAGSTCDGKSGKAQPCPPGSYQPSKNSTSCVPSPVGYYTNQAGAIQAIACAPGSYEPVTNSSSCLIAPAGYYTSQKAATAPIACPTGSYQPSRNSTACIGTPAGSYTNQRGSNQATPCPAGSYQPNKGSTSCISTTTGYFTNVTGSTSAVASPPGHFTNTNGAHNATPCPPGSYQPYSAQNFCYGAPSGRFQGMAGQANVCGTCCGWAAPLVNNNVNPVNCTGARPNANPSSGDGCISAATSCVHAKTCVQSANGTCPADTFTG</sequence>
<reference evidence="3" key="1">
    <citation type="submission" date="2023-03" db="EMBL/GenBank/DDBJ databases">
        <title>Massive genome expansion in bonnet fungi (Mycena s.s.) driven by repeated elements and novel gene families across ecological guilds.</title>
        <authorList>
            <consortium name="Lawrence Berkeley National Laboratory"/>
            <person name="Harder C.B."/>
            <person name="Miyauchi S."/>
            <person name="Viragh M."/>
            <person name="Kuo A."/>
            <person name="Thoen E."/>
            <person name="Andreopoulos B."/>
            <person name="Lu D."/>
            <person name="Skrede I."/>
            <person name="Drula E."/>
            <person name="Henrissat B."/>
            <person name="Morin E."/>
            <person name="Kohler A."/>
            <person name="Barry K."/>
            <person name="LaButti K."/>
            <person name="Morin E."/>
            <person name="Salamov A."/>
            <person name="Lipzen A."/>
            <person name="Mereny Z."/>
            <person name="Hegedus B."/>
            <person name="Baldrian P."/>
            <person name="Stursova M."/>
            <person name="Weitz H."/>
            <person name="Taylor A."/>
            <person name="Grigoriev I.V."/>
            <person name="Nagy L.G."/>
            <person name="Martin F."/>
            <person name="Kauserud H."/>
        </authorList>
    </citation>
    <scope>NUCLEOTIDE SEQUENCE</scope>
    <source>
        <strain evidence="3">CBHHK200</strain>
    </source>
</reference>
<evidence type="ECO:0000313" key="4">
    <source>
        <dbReference type="Proteomes" id="UP001218188"/>
    </source>
</evidence>
<keyword evidence="1" id="KW-0732">Signal</keyword>
<gene>
    <name evidence="3" type="ORF">C8F04DRAFT_1387675</name>
</gene>
<dbReference type="InterPro" id="IPR011641">
    <property type="entry name" value="Tyr-kin_ephrin_A/B_rcpt-like"/>
</dbReference>
<organism evidence="3 4">
    <name type="scientific">Mycena alexandri</name>
    <dbReference type="NCBI Taxonomy" id="1745969"/>
    <lineage>
        <taxon>Eukaryota</taxon>
        <taxon>Fungi</taxon>
        <taxon>Dikarya</taxon>
        <taxon>Basidiomycota</taxon>
        <taxon>Agaricomycotina</taxon>
        <taxon>Agaricomycetes</taxon>
        <taxon>Agaricomycetidae</taxon>
        <taxon>Agaricales</taxon>
        <taxon>Marasmiineae</taxon>
        <taxon>Mycenaceae</taxon>
        <taxon>Mycena</taxon>
    </lineage>
</organism>
<dbReference type="Pfam" id="PF07699">
    <property type="entry name" value="Ephrin_rec_like"/>
    <property type="match status" value="1"/>
</dbReference>
<accession>A0AAD6XGH3</accession>
<evidence type="ECO:0000259" key="2">
    <source>
        <dbReference type="Pfam" id="PF07699"/>
    </source>
</evidence>
<proteinExistence type="predicted"/>
<dbReference type="Proteomes" id="UP001218188">
    <property type="component" value="Unassembled WGS sequence"/>
</dbReference>